<evidence type="ECO:0000313" key="2">
    <source>
        <dbReference type="EMBL" id="MEY9313214.1"/>
    </source>
</evidence>
<name>A0ABV4EPZ8_BRAEL</name>
<dbReference type="EMBL" id="JBGBZA010000001">
    <property type="protein sequence ID" value="MEY9313214.1"/>
    <property type="molecule type" value="Genomic_DNA"/>
</dbReference>
<feature type="compositionally biased region" description="Polar residues" evidence="1">
    <location>
        <begin position="8"/>
        <end position="22"/>
    </location>
</feature>
<dbReference type="Proteomes" id="UP001565471">
    <property type="component" value="Unassembled WGS sequence"/>
</dbReference>
<comment type="caution">
    <text evidence="2">The sequence shown here is derived from an EMBL/GenBank/DDBJ whole genome shotgun (WGS) entry which is preliminary data.</text>
</comment>
<reference evidence="2 3" key="1">
    <citation type="submission" date="2024-07" db="EMBL/GenBank/DDBJ databases">
        <title>Genomic Encyclopedia of Type Strains, Phase V (KMG-V): Genome sequencing to study the core and pangenomes of soil and plant-associated prokaryotes.</title>
        <authorList>
            <person name="Whitman W."/>
        </authorList>
    </citation>
    <scope>NUCLEOTIDE SEQUENCE [LARGE SCALE GENOMIC DNA]</scope>
    <source>
        <strain evidence="2 3">USDA 415</strain>
    </source>
</reference>
<organism evidence="2 3">
    <name type="scientific">Bradyrhizobium elkanii</name>
    <dbReference type="NCBI Taxonomy" id="29448"/>
    <lineage>
        <taxon>Bacteria</taxon>
        <taxon>Pseudomonadati</taxon>
        <taxon>Pseudomonadota</taxon>
        <taxon>Alphaproteobacteria</taxon>
        <taxon>Hyphomicrobiales</taxon>
        <taxon>Nitrobacteraceae</taxon>
        <taxon>Bradyrhizobium</taxon>
    </lineage>
</organism>
<proteinExistence type="predicted"/>
<gene>
    <name evidence="2" type="ORF">ABIF29_000013</name>
</gene>
<feature type="region of interest" description="Disordered" evidence="1">
    <location>
        <begin position="1"/>
        <end position="29"/>
    </location>
</feature>
<accession>A0ABV4EPZ8</accession>
<evidence type="ECO:0008006" key="4">
    <source>
        <dbReference type="Google" id="ProtNLM"/>
    </source>
</evidence>
<sequence length="196" mass="20876">MSGADTANLHQTRSVCPSSSHAQRYYSPPPDARSMAVGILGRLLSCCLNDGKAGRAATRKPRSGESVDTVSLRTVRQMPSKSSGHPSMLGRGYHEPLWGAALAIETGGSRACMSDGSEICGTITSRRRLGRIVPDRKPETAQAWLSACPPIAIVARDRGGGDGEAKATAPPHALQVVDRWHLMENGQCRTLGSDRM</sequence>
<protein>
    <recommendedName>
        <fullName evidence="4">Transposase IS204/IS1001/IS1096/IS1165 DDE domain-containing protein</fullName>
    </recommendedName>
</protein>
<evidence type="ECO:0000256" key="1">
    <source>
        <dbReference type="SAM" id="MobiDB-lite"/>
    </source>
</evidence>
<keyword evidence="3" id="KW-1185">Reference proteome</keyword>
<evidence type="ECO:0000313" key="3">
    <source>
        <dbReference type="Proteomes" id="UP001565471"/>
    </source>
</evidence>